<evidence type="ECO:0000313" key="10">
    <source>
        <dbReference type="RefSeq" id="XP_004388363.1"/>
    </source>
</evidence>
<evidence type="ECO:0000256" key="4">
    <source>
        <dbReference type="ARBA" id="ARBA00022824"/>
    </source>
</evidence>
<evidence type="ECO:0000256" key="3">
    <source>
        <dbReference type="ARBA" id="ARBA00022692"/>
    </source>
</evidence>
<keyword evidence="6 8" id="KW-1133">Transmembrane helix</keyword>
<dbReference type="GO" id="GO:0005789">
    <property type="term" value="C:endoplasmic reticulum membrane"/>
    <property type="evidence" value="ECO:0007669"/>
    <property type="project" value="UniProtKB-SubCell"/>
</dbReference>
<evidence type="ECO:0000256" key="8">
    <source>
        <dbReference type="SAM" id="Phobius"/>
    </source>
</evidence>
<dbReference type="KEGG" id="tmu:101357925"/>
<comment type="subcellular location">
    <subcellularLocation>
        <location evidence="1">Endoplasmic reticulum membrane</location>
        <topology evidence="1">Single-pass type III membrane protein</topology>
    </subcellularLocation>
</comment>
<evidence type="ECO:0000313" key="9">
    <source>
        <dbReference type="Proteomes" id="UP000248480"/>
    </source>
</evidence>
<dbReference type="SUPFAM" id="SSF103464">
    <property type="entry name" value="Oligosaccharyltransferase subunit ost4p"/>
    <property type="match status" value="1"/>
</dbReference>
<dbReference type="AlphaFoldDB" id="A0A2Y9E8H3"/>
<accession>A0A2Y9E8H3</accession>
<name>A0A2Y9E8H3_TRIMA</name>
<dbReference type="InterPro" id="IPR018943">
    <property type="entry name" value="Oligosaccaryltransferase"/>
</dbReference>
<evidence type="ECO:0000256" key="7">
    <source>
        <dbReference type="ARBA" id="ARBA00023136"/>
    </source>
</evidence>
<organism evidence="9 10">
    <name type="scientific">Trichechus manatus latirostris</name>
    <name type="common">Florida manatee</name>
    <dbReference type="NCBI Taxonomy" id="127582"/>
    <lineage>
        <taxon>Eukaryota</taxon>
        <taxon>Metazoa</taxon>
        <taxon>Chordata</taxon>
        <taxon>Craniata</taxon>
        <taxon>Vertebrata</taxon>
        <taxon>Euteleostomi</taxon>
        <taxon>Mammalia</taxon>
        <taxon>Eutheria</taxon>
        <taxon>Afrotheria</taxon>
        <taxon>Sirenia</taxon>
        <taxon>Trichechidae</taxon>
        <taxon>Trichechus</taxon>
    </lineage>
</organism>
<proteinExistence type="inferred from homology"/>
<keyword evidence="5" id="KW-0735">Signal-anchor</keyword>
<dbReference type="Proteomes" id="UP000248480">
    <property type="component" value="Unplaced"/>
</dbReference>
<dbReference type="GeneID" id="101357925"/>
<dbReference type="Pfam" id="PF10215">
    <property type="entry name" value="Ost4"/>
    <property type="match status" value="1"/>
</dbReference>
<keyword evidence="7 8" id="KW-0472">Membrane</keyword>
<dbReference type="InParanoid" id="A0A2Y9E8H3"/>
<gene>
    <name evidence="10" type="primary">LOC101357925</name>
</gene>
<keyword evidence="3 8" id="KW-0812">Transmembrane</keyword>
<sequence length="37" mass="4314">MIRDMQLAIFANMLACCSSCFVVLYRYMAHNSPKKQE</sequence>
<dbReference type="InterPro" id="IPR036330">
    <property type="entry name" value="Ost4p_sf"/>
</dbReference>
<evidence type="ECO:0000256" key="6">
    <source>
        <dbReference type="ARBA" id="ARBA00022989"/>
    </source>
</evidence>
<evidence type="ECO:0000256" key="2">
    <source>
        <dbReference type="ARBA" id="ARBA00007685"/>
    </source>
</evidence>
<keyword evidence="9" id="KW-1185">Reference proteome</keyword>
<reference evidence="10" key="1">
    <citation type="submission" date="2025-08" db="UniProtKB">
        <authorList>
            <consortium name="RefSeq"/>
        </authorList>
    </citation>
    <scope>IDENTIFICATION</scope>
</reference>
<feature type="transmembrane region" description="Helical" evidence="8">
    <location>
        <begin position="7"/>
        <end position="28"/>
    </location>
</feature>
<dbReference type="RefSeq" id="XP_004388363.1">
    <property type="nucleotide sequence ID" value="XM_004388306.1"/>
</dbReference>
<evidence type="ECO:0000256" key="5">
    <source>
        <dbReference type="ARBA" id="ARBA00022968"/>
    </source>
</evidence>
<comment type="similarity">
    <text evidence="2">Belongs to the OST4 family.</text>
</comment>
<keyword evidence="4" id="KW-0256">Endoplasmic reticulum</keyword>
<protein>
    <submittedName>
        <fullName evidence="10">Dolichyl-diphosphooligosaccharide--protein glycosyltransferase subunit 4-like</fullName>
    </submittedName>
</protein>
<evidence type="ECO:0000256" key="1">
    <source>
        <dbReference type="ARBA" id="ARBA00004643"/>
    </source>
</evidence>